<accession>A0ABS2DX98</accession>
<reference evidence="1 2" key="1">
    <citation type="journal article" date="2021" name="Sci. Rep.">
        <title>The distribution of antibiotic resistance genes in chicken gut microbiota commensals.</title>
        <authorList>
            <person name="Juricova H."/>
            <person name="Matiasovicova J."/>
            <person name="Kubasova T."/>
            <person name="Cejkova D."/>
            <person name="Rychlik I."/>
        </authorList>
    </citation>
    <scope>NUCLEOTIDE SEQUENCE [LARGE SCALE GENOMIC DNA]</scope>
    <source>
        <strain evidence="1 2">An829</strain>
    </source>
</reference>
<keyword evidence="2" id="KW-1185">Reference proteome</keyword>
<feature type="non-terminal residue" evidence="1">
    <location>
        <position position="1"/>
    </location>
</feature>
<gene>
    <name evidence="1" type="ORF">H6A60_12855</name>
</gene>
<protein>
    <submittedName>
        <fullName evidence="1">Pilus assembly protein</fullName>
    </submittedName>
</protein>
<dbReference type="Proteomes" id="UP000715095">
    <property type="component" value="Unassembled WGS sequence"/>
</dbReference>
<dbReference type="EMBL" id="JACJJC010000380">
    <property type="protein sequence ID" value="MBM6705353.1"/>
    <property type="molecule type" value="Genomic_DNA"/>
</dbReference>
<evidence type="ECO:0000313" key="1">
    <source>
        <dbReference type="EMBL" id="MBM6705353.1"/>
    </source>
</evidence>
<evidence type="ECO:0000313" key="2">
    <source>
        <dbReference type="Proteomes" id="UP000715095"/>
    </source>
</evidence>
<feature type="non-terminal residue" evidence="1">
    <location>
        <position position="102"/>
    </location>
</feature>
<sequence>SDDWVKRQIAAGRTGNLGEQGAMREILERDLIEAAKERVLQIDWDEKKARAAKRAWANLQYECLPSASIDAVRYIDPTILVEKDILDLNGNAVRKAGERVNP</sequence>
<comment type="caution">
    <text evidence="1">The sequence shown here is derived from an EMBL/GenBank/DDBJ whole genome shotgun (WGS) entry which is preliminary data.</text>
</comment>
<organism evidence="1 2">
    <name type="scientific">Sutterella massiliensis</name>
    <dbReference type="NCBI Taxonomy" id="1816689"/>
    <lineage>
        <taxon>Bacteria</taxon>
        <taxon>Pseudomonadati</taxon>
        <taxon>Pseudomonadota</taxon>
        <taxon>Betaproteobacteria</taxon>
        <taxon>Burkholderiales</taxon>
        <taxon>Sutterellaceae</taxon>
        <taxon>Sutterella</taxon>
    </lineage>
</organism>
<name>A0ABS2DX98_9BURK</name>
<proteinExistence type="predicted"/>